<evidence type="ECO:0000256" key="1">
    <source>
        <dbReference type="ARBA" id="ARBA00022703"/>
    </source>
</evidence>
<dbReference type="Pfam" id="PF02017">
    <property type="entry name" value="CIDE-N"/>
    <property type="match status" value="1"/>
</dbReference>
<keyword evidence="5" id="KW-1185">Reference proteome</keyword>
<reference evidence="4" key="1">
    <citation type="journal article" date="2023" name="IScience">
        <title>Live-bearing cockroach genome reveals convergent evolutionary mechanisms linked to viviparity in insects and beyond.</title>
        <authorList>
            <person name="Fouks B."/>
            <person name="Harrison M.C."/>
            <person name="Mikhailova A.A."/>
            <person name="Marchal E."/>
            <person name="English S."/>
            <person name="Carruthers M."/>
            <person name="Jennings E.C."/>
            <person name="Chiamaka E.L."/>
            <person name="Frigard R.A."/>
            <person name="Pippel M."/>
            <person name="Attardo G.M."/>
            <person name="Benoit J.B."/>
            <person name="Bornberg-Bauer E."/>
            <person name="Tobe S.S."/>
        </authorList>
    </citation>
    <scope>NUCLEOTIDE SEQUENCE</scope>
    <source>
        <strain evidence="4">Stay&amp;Tobe</strain>
    </source>
</reference>
<reference evidence="4" key="2">
    <citation type="submission" date="2023-05" db="EMBL/GenBank/DDBJ databases">
        <authorList>
            <person name="Fouks B."/>
        </authorList>
    </citation>
    <scope>NUCLEOTIDE SEQUENCE</scope>
    <source>
        <strain evidence="4">Stay&amp;Tobe</strain>
        <tissue evidence="4">Testes</tissue>
    </source>
</reference>
<dbReference type="PANTHER" id="PTHR12306:SF15">
    <property type="entry name" value="DNAATION FACTOR-RELATED PROTEIN 1, ISOFORM B-RELATED"/>
    <property type="match status" value="1"/>
</dbReference>
<protein>
    <recommendedName>
        <fullName evidence="3">CIDE-N domain-containing protein</fullName>
    </recommendedName>
</protein>
<dbReference type="PANTHER" id="PTHR12306">
    <property type="entry name" value="CELL DEATH ACTIVATOR CIDE"/>
    <property type="match status" value="1"/>
</dbReference>
<dbReference type="EMBL" id="JASPKZ010003854">
    <property type="protein sequence ID" value="KAJ9591877.1"/>
    <property type="molecule type" value="Genomic_DNA"/>
</dbReference>
<evidence type="ECO:0000313" key="5">
    <source>
        <dbReference type="Proteomes" id="UP001233999"/>
    </source>
</evidence>
<sequence length="158" mass="17596">MEEDGQDSPTGNGVPFKVVDLTREKRKGVVAGTLQDLISRARDKMGLSKDIPVKIVLEQDGTEVDDDEYFSTMERNTTLMILINDQRWLPPGKITEYPLQYQIIVDEPDASGTHPKRDLGGLVERLQGDLTHISMLGGKDLELLSDMDPESLADIMPD</sequence>
<dbReference type="PROSITE" id="PS51135">
    <property type="entry name" value="CIDE_N"/>
    <property type="match status" value="1"/>
</dbReference>
<proteinExistence type="predicted"/>
<dbReference type="AlphaFoldDB" id="A0AAD8A3Q2"/>
<dbReference type="GO" id="GO:0042981">
    <property type="term" value="P:regulation of apoptotic process"/>
    <property type="evidence" value="ECO:0007669"/>
    <property type="project" value="TreeGrafter"/>
</dbReference>
<dbReference type="GO" id="GO:0006915">
    <property type="term" value="P:apoptotic process"/>
    <property type="evidence" value="ECO:0007669"/>
    <property type="project" value="UniProtKB-UniRule"/>
</dbReference>
<evidence type="ECO:0000256" key="2">
    <source>
        <dbReference type="PROSITE-ProRule" id="PRU00447"/>
    </source>
</evidence>
<feature type="domain" description="CIDE-N" evidence="3">
    <location>
        <begin position="12"/>
        <end position="90"/>
    </location>
</feature>
<keyword evidence="1 2" id="KW-0053">Apoptosis</keyword>
<gene>
    <name evidence="4" type="ORF">L9F63_001600</name>
</gene>
<dbReference type="Gene3D" id="3.10.20.10">
    <property type="match status" value="1"/>
</dbReference>
<dbReference type="SMART" id="SM00266">
    <property type="entry name" value="CAD"/>
    <property type="match status" value="1"/>
</dbReference>
<dbReference type="SUPFAM" id="SSF54277">
    <property type="entry name" value="CAD &amp; PB1 domains"/>
    <property type="match status" value="1"/>
</dbReference>
<dbReference type="CDD" id="cd01615">
    <property type="entry name" value="CIDE_N"/>
    <property type="match status" value="1"/>
</dbReference>
<feature type="non-terminal residue" evidence="4">
    <location>
        <position position="1"/>
    </location>
</feature>
<accession>A0AAD8A3Q2</accession>
<name>A0AAD8A3Q2_DIPPU</name>
<dbReference type="InterPro" id="IPR003508">
    <property type="entry name" value="CIDE-N_dom"/>
</dbReference>
<evidence type="ECO:0000259" key="3">
    <source>
        <dbReference type="PROSITE" id="PS51135"/>
    </source>
</evidence>
<evidence type="ECO:0000313" key="4">
    <source>
        <dbReference type="EMBL" id="KAJ9591877.1"/>
    </source>
</evidence>
<dbReference type="Proteomes" id="UP001233999">
    <property type="component" value="Unassembled WGS sequence"/>
</dbReference>
<comment type="caution">
    <text evidence="4">The sequence shown here is derived from an EMBL/GenBank/DDBJ whole genome shotgun (WGS) entry which is preliminary data.</text>
</comment>
<organism evidence="4 5">
    <name type="scientific">Diploptera punctata</name>
    <name type="common">Pacific beetle cockroach</name>
    <dbReference type="NCBI Taxonomy" id="6984"/>
    <lineage>
        <taxon>Eukaryota</taxon>
        <taxon>Metazoa</taxon>
        <taxon>Ecdysozoa</taxon>
        <taxon>Arthropoda</taxon>
        <taxon>Hexapoda</taxon>
        <taxon>Insecta</taxon>
        <taxon>Pterygota</taxon>
        <taxon>Neoptera</taxon>
        <taxon>Polyneoptera</taxon>
        <taxon>Dictyoptera</taxon>
        <taxon>Blattodea</taxon>
        <taxon>Blaberoidea</taxon>
        <taxon>Blaberidae</taxon>
        <taxon>Diplopterinae</taxon>
        <taxon>Diploptera</taxon>
    </lineage>
</organism>